<comment type="caution">
    <text evidence="1">The sequence shown here is derived from an EMBL/GenBank/DDBJ whole genome shotgun (WGS) entry which is preliminary data.</text>
</comment>
<evidence type="ECO:0000313" key="1">
    <source>
        <dbReference type="EMBL" id="MBD2624321.1"/>
    </source>
</evidence>
<name>A0ABR8HZJ8_9CHRO</name>
<dbReference type="EMBL" id="JACJSW010000216">
    <property type="protein sequence ID" value="MBD2624321.1"/>
    <property type="molecule type" value="Genomic_DNA"/>
</dbReference>
<dbReference type="RefSeq" id="WP_190723320.1">
    <property type="nucleotide sequence ID" value="NZ_JACJSW010000216.1"/>
</dbReference>
<sequence>MRNPFSGALEIYKNNQYNHSSNPNHHGALNTTLDELFKKLTPQRVASLTRFPFILDALSALNTI</sequence>
<protein>
    <submittedName>
        <fullName evidence="1">Uncharacterized protein</fullName>
    </submittedName>
</protein>
<gene>
    <name evidence="1" type="ORF">H6G48_22705</name>
</gene>
<organism evidence="1 2">
    <name type="scientific">Microcystis flos-aquae FACHB-1344</name>
    <dbReference type="NCBI Taxonomy" id="2692899"/>
    <lineage>
        <taxon>Bacteria</taxon>
        <taxon>Bacillati</taxon>
        <taxon>Cyanobacteriota</taxon>
        <taxon>Cyanophyceae</taxon>
        <taxon>Oscillatoriophycideae</taxon>
        <taxon>Chroococcales</taxon>
        <taxon>Microcystaceae</taxon>
        <taxon>Microcystis</taxon>
    </lineage>
</organism>
<reference evidence="1 2" key="1">
    <citation type="journal article" date="2020" name="ISME J.">
        <title>Comparative genomics reveals insights into cyanobacterial evolution and habitat adaptation.</title>
        <authorList>
            <person name="Chen M.Y."/>
            <person name="Teng W.K."/>
            <person name="Zhao L."/>
            <person name="Hu C.X."/>
            <person name="Zhou Y.K."/>
            <person name="Han B.P."/>
            <person name="Song L.R."/>
            <person name="Shu W.S."/>
        </authorList>
    </citation>
    <scope>NUCLEOTIDE SEQUENCE [LARGE SCALE GENOMIC DNA]</scope>
    <source>
        <strain evidence="1 2">FACHB-1344</strain>
    </source>
</reference>
<proteinExistence type="predicted"/>
<dbReference type="Proteomes" id="UP000636187">
    <property type="component" value="Unassembled WGS sequence"/>
</dbReference>
<keyword evidence="2" id="KW-1185">Reference proteome</keyword>
<evidence type="ECO:0000313" key="2">
    <source>
        <dbReference type="Proteomes" id="UP000636187"/>
    </source>
</evidence>
<accession>A0ABR8HZJ8</accession>